<evidence type="ECO:0000313" key="2">
    <source>
        <dbReference type="EMBL" id="KAB2617832.1"/>
    </source>
</evidence>
<keyword evidence="3" id="KW-1185">Reference proteome</keyword>
<gene>
    <name evidence="2" type="ORF">D8674_013701</name>
</gene>
<feature type="compositionally biased region" description="Polar residues" evidence="1">
    <location>
        <begin position="243"/>
        <end position="261"/>
    </location>
</feature>
<name>A0A5N5GVX1_9ROSA</name>
<evidence type="ECO:0000313" key="3">
    <source>
        <dbReference type="Proteomes" id="UP000327157"/>
    </source>
</evidence>
<comment type="caution">
    <text evidence="2">The sequence shown here is derived from an EMBL/GenBank/DDBJ whole genome shotgun (WGS) entry which is preliminary data.</text>
</comment>
<reference evidence="2 3" key="3">
    <citation type="submission" date="2019-11" db="EMBL/GenBank/DDBJ databases">
        <title>A de novo genome assembly of a pear dwarfing rootstock.</title>
        <authorList>
            <person name="Wang F."/>
            <person name="Wang J."/>
            <person name="Li S."/>
            <person name="Zhang Y."/>
            <person name="Fang M."/>
            <person name="Ma L."/>
            <person name="Zhao Y."/>
            <person name="Jiang S."/>
        </authorList>
    </citation>
    <scope>NUCLEOTIDE SEQUENCE [LARGE SCALE GENOMIC DNA]</scope>
    <source>
        <strain evidence="2">S2</strain>
        <tissue evidence="2">Leaf</tissue>
    </source>
</reference>
<dbReference type="EMBL" id="SMOL01000401">
    <property type="protein sequence ID" value="KAB2617832.1"/>
    <property type="molecule type" value="Genomic_DNA"/>
</dbReference>
<sequence length="523" mass="57678">MNNSIYELIMLSKTTVIAKPKLLTTTLLFCNSGTNTFDFRMGHMSSTNIDMAQVFGLRPSGRVIDVTHDRSSSSCPTVESSGTSDLMTRLEYNSSTFKSYETSFTGFIPFVKKNFGLSSSNANRDQEHIRQLGFKQAIPIPFFYSVHCGTSYPHDRLFGQLSIKSYPKLDEFENWKKMMDVGLDEAAVDELVGDDISKLFGDSEAEAEVEIRAPRQARPKDQPETRPILPVPRATSTKKRTRAQASKASKVPSTSITSTASLAKAGRKKQKSSRPQGTKKPTFVLMDEPLGAEMYQKDNPLLDATIKKLEDIRGEGSIQLEPSSPYARSIHASPSRVKPSKAKIGEIASSIGQGSILMSFIHPSALVVTLTSQFNLSTGEMLHFMEDNSNSPIVPEIHVVSVVTSPRASLQVATTTDEFPPSIQDHSQFYGEGSGIIPLSSVSKNYPSQQLIFHLIPRLQVYQLPSLAFFSSIADYFSNLFSLCLQQTNQDQAVVSSSLKFSPNLQGLDEEGLYCFLQSQCPS</sequence>
<dbReference type="Proteomes" id="UP000327157">
    <property type="component" value="Chromosome 15"/>
</dbReference>
<accession>A0A5N5GVX1</accession>
<proteinExistence type="predicted"/>
<organism evidence="2 3">
    <name type="scientific">Pyrus ussuriensis x Pyrus communis</name>
    <dbReference type="NCBI Taxonomy" id="2448454"/>
    <lineage>
        <taxon>Eukaryota</taxon>
        <taxon>Viridiplantae</taxon>
        <taxon>Streptophyta</taxon>
        <taxon>Embryophyta</taxon>
        <taxon>Tracheophyta</taxon>
        <taxon>Spermatophyta</taxon>
        <taxon>Magnoliopsida</taxon>
        <taxon>eudicotyledons</taxon>
        <taxon>Gunneridae</taxon>
        <taxon>Pentapetalae</taxon>
        <taxon>rosids</taxon>
        <taxon>fabids</taxon>
        <taxon>Rosales</taxon>
        <taxon>Rosaceae</taxon>
        <taxon>Amygdaloideae</taxon>
        <taxon>Maleae</taxon>
        <taxon>Pyrus</taxon>
    </lineage>
</organism>
<evidence type="ECO:0000256" key="1">
    <source>
        <dbReference type="SAM" id="MobiDB-lite"/>
    </source>
</evidence>
<dbReference type="AlphaFoldDB" id="A0A5N5GVX1"/>
<feature type="region of interest" description="Disordered" evidence="1">
    <location>
        <begin position="207"/>
        <end position="281"/>
    </location>
</feature>
<feature type="compositionally biased region" description="Basic and acidic residues" evidence="1">
    <location>
        <begin position="209"/>
        <end position="224"/>
    </location>
</feature>
<reference evidence="2 3" key="1">
    <citation type="submission" date="2019-09" db="EMBL/GenBank/DDBJ databases">
        <authorList>
            <person name="Ou C."/>
        </authorList>
    </citation>
    <scope>NUCLEOTIDE SEQUENCE [LARGE SCALE GENOMIC DNA]</scope>
    <source>
        <strain evidence="2">S2</strain>
        <tissue evidence="2">Leaf</tissue>
    </source>
</reference>
<reference evidence="3" key="2">
    <citation type="submission" date="2019-10" db="EMBL/GenBank/DDBJ databases">
        <title>A de novo genome assembly of a pear dwarfing rootstock.</title>
        <authorList>
            <person name="Wang F."/>
            <person name="Wang J."/>
            <person name="Li S."/>
            <person name="Zhang Y."/>
            <person name="Fang M."/>
            <person name="Ma L."/>
            <person name="Zhao Y."/>
            <person name="Jiang S."/>
        </authorList>
    </citation>
    <scope>NUCLEOTIDE SEQUENCE [LARGE SCALE GENOMIC DNA]</scope>
</reference>
<protein>
    <submittedName>
        <fullName evidence="2">Uncharacterized protein</fullName>
    </submittedName>
</protein>
<dbReference type="OrthoDB" id="1166685at2759"/>